<evidence type="ECO:0000313" key="21">
    <source>
        <dbReference type="Proteomes" id="UP000225706"/>
    </source>
</evidence>
<keyword evidence="5" id="KW-0645">Protease</keyword>
<keyword evidence="10" id="KW-0735">Signal-anchor</keyword>
<dbReference type="GO" id="GO:0006508">
    <property type="term" value="P:proteolysis"/>
    <property type="evidence" value="ECO:0007669"/>
    <property type="project" value="UniProtKB-KW"/>
</dbReference>
<name>A0A2B4SRB4_STYPI</name>
<evidence type="ECO:0000256" key="2">
    <source>
        <dbReference type="ARBA" id="ARBA00004606"/>
    </source>
</evidence>
<evidence type="ECO:0000256" key="1">
    <source>
        <dbReference type="ARBA" id="ARBA00001947"/>
    </source>
</evidence>
<dbReference type="Proteomes" id="UP000225706">
    <property type="component" value="Unassembled WGS sequence"/>
</dbReference>
<keyword evidence="9" id="KW-0862">Zinc</keyword>
<dbReference type="InterPro" id="IPR046450">
    <property type="entry name" value="PA_dom_sf"/>
</dbReference>
<keyword evidence="4" id="KW-0121">Carboxypeptidase</keyword>
<dbReference type="GO" id="GO:0016020">
    <property type="term" value="C:membrane"/>
    <property type="evidence" value="ECO:0007669"/>
    <property type="project" value="UniProtKB-SubCell"/>
</dbReference>
<keyword evidence="11 17" id="KW-1133">Transmembrane helix</keyword>
<evidence type="ECO:0000256" key="6">
    <source>
        <dbReference type="ARBA" id="ARBA00022692"/>
    </source>
</evidence>
<evidence type="ECO:0000256" key="11">
    <source>
        <dbReference type="ARBA" id="ARBA00022989"/>
    </source>
</evidence>
<evidence type="ECO:0000256" key="12">
    <source>
        <dbReference type="ARBA" id="ARBA00023049"/>
    </source>
</evidence>
<proteinExistence type="inferred from homology"/>
<dbReference type="GO" id="GO:0046872">
    <property type="term" value="F:metal ion binding"/>
    <property type="evidence" value="ECO:0007669"/>
    <property type="project" value="UniProtKB-KW"/>
</dbReference>
<dbReference type="PANTHER" id="PTHR10404:SF78">
    <property type="entry name" value="N-ACETYLATED ALPHA-LINKED ACIDIC DIPEPTIDASE 2"/>
    <property type="match status" value="1"/>
</dbReference>
<dbReference type="AlphaFoldDB" id="A0A2B4SRB4"/>
<comment type="caution">
    <text evidence="20">The sequence shown here is derived from an EMBL/GenBank/DDBJ whole genome shotgun (WGS) entry which is preliminary data.</text>
</comment>
<keyword evidence="21" id="KW-1185">Reference proteome</keyword>
<feature type="domain" description="Transferrin receptor-like dimerisation" evidence="18">
    <location>
        <begin position="622"/>
        <end position="743"/>
    </location>
</feature>
<dbReference type="Gene3D" id="3.40.630.10">
    <property type="entry name" value="Zn peptidases"/>
    <property type="match status" value="1"/>
</dbReference>
<dbReference type="FunFam" id="3.40.630.10:FF:000009">
    <property type="entry name" value="N-acetylated-alpha-linked acidic dipeptidase 2"/>
    <property type="match status" value="1"/>
</dbReference>
<dbReference type="SUPFAM" id="SSF52025">
    <property type="entry name" value="PA domain"/>
    <property type="match status" value="1"/>
</dbReference>
<dbReference type="CDD" id="cd08022">
    <property type="entry name" value="M28_PSMA_like"/>
    <property type="match status" value="1"/>
</dbReference>
<keyword evidence="8" id="KW-0378">Hydrolase</keyword>
<gene>
    <name evidence="20" type="primary">Naalad2</name>
    <name evidence="20" type="ORF">AWC38_SpisGene4025</name>
</gene>
<keyword evidence="6 17" id="KW-0812">Transmembrane</keyword>
<organism evidence="20 21">
    <name type="scientific">Stylophora pistillata</name>
    <name type="common">Smooth cauliflower coral</name>
    <dbReference type="NCBI Taxonomy" id="50429"/>
    <lineage>
        <taxon>Eukaryota</taxon>
        <taxon>Metazoa</taxon>
        <taxon>Cnidaria</taxon>
        <taxon>Anthozoa</taxon>
        <taxon>Hexacorallia</taxon>
        <taxon>Scleractinia</taxon>
        <taxon>Astrocoeniina</taxon>
        <taxon>Pocilloporidae</taxon>
        <taxon>Stylophora</taxon>
    </lineage>
</organism>
<comment type="cofactor">
    <cofactor evidence="1">
        <name>Zn(2+)</name>
        <dbReference type="ChEBI" id="CHEBI:29105"/>
    </cofactor>
</comment>
<keyword evidence="13 17" id="KW-0472">Membrane</keyword>
<evidence type="ECO:0000256" key="8">
    <source>
        <dbReference type="ARBA" id="ARBA00022801"/>
    </source>
</evidence>
<evidence type="ECO:0000256" key="13">
    <source>
        <dbReference type="ARBA" id="ARBA00023136"/>
    </source>
</evidence>
<feature type="transmembrane region" description="Helical" evidence="17">
    <location>
        <begin position="20"/>
        <end position="45"/>
    </location>
</feature>
<evidence type="ECO:0000256" key="15">
    <source>
        <dbReference type="ARBA" id="ARBA00052003"/>
    </source>
</evidence>
<evidence type="ECO:0000259" key="18">
    <source>
        <dbReference type="Pfam" id="PF04253"/>
    </source>
</evidence>
<evidence type="ECO:0000259" key="19">
    <source>
        <dbReference type="Pfam" id="PF04389"/>
    </source>
</evidence>
<evidence type="ECO:0000256" key="14">
    <source>
        <dbReference type="ARBA" id="ARBA00023180"/>
    </source>
</evidence>
<feature type="transmembrane region" description="Helical" evidence="17">
    <location>
        <begin position="147"/>
        <end position="168"/>
    </location>
</feature>
<dbReference type="Gene3D" id="1.20.930.40">
    <property type="entry name" value="Transferrin receptor-like, dimerisation domain"/>
    <property type="match status" value="1"/>
</dbReference>
<dbReference type="InterPro" id="IPR039373">
    <property type="entry name" value="Peptidase_M28B"/>
</dbReference>
<dbReference type="InterPro" id="IPR007484">
    <property type="entry name" value="Peptidase_M28"/>
</dbReference>
<reference evidence="21" key="1">
    <citation type="journal article" date="2017" name="bioRxiv">
        <title>Comparative analysis of the genomes of Stylophora pistillata and Acropora digitifera provides evidence for extensive differences between species of corals.</title>
        <authorList>
            <person name="Voolstra C.R."/>
            <person name="Li Y."/>
            <person name="Liew Y.J."/>
            <person name="Baumgarten S."/>
            <person name="Zoccola D."/>
            <person name="Flot J.-F."/>
            <person name="Tambutte S."/>
            <person name="Allemand D."/>
            <person name="Aranda M."/>
        </authorList>
    </citation>
    <scope>NUCLEOTIDE SEQUENCE [LARGE SCALE GENOMIC DNA]</scope>
</reference>
<keyword evidence="12" id="KW-0482">Metalloprotease</keyword>
<dbReference type="OrthoDB" id="5841748at2759"/>
<sequence>MARYEKEGEKPGAMEKNRKILIIAFAVVAILFAFAIGMLIGVFGVNKSDKKDANQKGTIKPGDEKSQRRAQLEKQQEEMMNFHKKFQSTVDPEQLKEHLNSDGYTSLYTVVHKTSVQLGPNHCYVTAMDDSVALTYTKKKKQRRVRCIGAIVIVILVFIIGFLIGYFAKKTKKDDHDTGRPDGYDKKAEMRKKHEDMMRLHEIFQSTVKAEALEENLNYGAIAALLYSDPADYAMEGGEPENTYPNKAWLPASGVQRGSLFTMPGSGDPQTPAIAALEGMYRRPHNDSELPPIPAHPMGYGDAIHFLQEMSGSEVPKGWKGTLNITYRLGPGFTKNEVEVELDINNNLEEVPIYNVIGTIYGSEEPDRYVLIGNHRDSWVNGAIDAGTGTSVTAEIGRVLGQLLKTGWRPRRTIKICSWGGEEYSLIGSTEWVEQHQKELGERAVVYLNTDTVVSGTYVLIASGSPLVRNAILDFSKKVDDPNAHDDKKTVFDITLERNPSKTHPGKPNVGDLGSGSDFAPFYQYAGVPSADFYYIFGYKNKTVFYPVYHSQHDTFDWTVKFVDPKFLFHKAMTQLTGGLLLQFADAPLLKMDVITYAEALNNSLNSLNGNYKEKLKNYADSMGYLKEAVEKFHETAKTFSTARDKVEDKLMKFEETSFAELRRLNDQMIQVERAFIHPYGLPERRLVRHVIFAPSKYDLYGASSFPGVSDILFKLDETKDYAEVDRQISIARQAILGAVDILTLIKSG</sequence>
<feature type="domain" description="Peptidase M28" evidence="19">
    <location>
        <begin position="355"/>
        <end position="557"/>
    </location>
</feature>
<dbReference type="EMBL" id="LSMT01000040">
    <property type="protein sequence ID" value="PFX31138.1"/>
    <property type="molecule type" value="Genomic_DNA"/>
</dbReference>
<dbReference type="Pfam" id="PF04389">
    <property type="entry name" value="Peptidase_M28"/>
    <property type="match status" value="1"/>
</dbReference>
<comment type="catalytic activity">
    <reaction evidence="15">
        <text>Release of an unsubstituted, C-terminal glutamyl residue, typically from Ac-Asp-Glu or folylpoly-gamma-glutamates.</text>
        <dbReference type="EC" id="3.4.17.21"/>
    </reaction>
</comment>
<evidence type="ECO:0000256" key="7">
    <source>
        <dbReference type="ARBA" id="ARBA00022723"/>
    </source>
</evidence>
<evidence type="ECO:0000256" key="16">
    <source>
        <dbReference type="ARBA" id="ARBA00066561"/>
    </source>
</evidence>
<keyword evidence="7" id="KW-0479">Metal-binding</keyword>
<dbReference type="PANTHER" id="PTHR10404">
    <property type="entry name" value="N-ACETYLATED-ALPHA-LINKED ACIDIC DIPEPTIDASE"/>
    <property type="match status" value="1"/>
</dbReference>
<protein>
    <recommendedName>
        <fullName evidence="16">glutamate carboxypeptidase II</fullName>
        <ecNumber evidence="16">3.4.17.21</ecNumber>
    </recommendedName>
</protein>
<dbReference type="STRING" id="50429.A0A2B4SRB4"/>
<dbReference type="InterPro" id="IPR007365">
    <property type="entry name" value="TFR-like_dimer_dom"/>
</dbReference>
<dbReference type="SUPFAM" id="SSF47672">
    <property type="entry name" value="Transferrin receptor-like dimerisation domain"/>
    <property type="match status" value="1"/>
</dbReference>
<evidence type="ECO:0000313" key="20">
    <source>
        <dbReference type="EMBL" id="PFX31138.1"/>
    </source>
</evidence>
<evidence type="ECO:0000256" key="4">
    <source>
        <dbReference type="ARBA" id="ARBA00022645"/>
    </source>
</evidence>
<dbReference type="SUPFAM" id="SSF53187">
    <property type="entry name" value="Zn-dependent exopeptidases"/>
    <property type="match status" value="1"/>
</dbReference>
<evidence type="ECO:0000256" key="10">
    <source>
        <dbReference type="ARBA" id="ARBA00022968"/>
    </source>
</evidence>
<dbReference type="FunFam" id="1.20.930.40:FF:000001">
    <property type="entry name" value="N-acetylated-alpha-linked acidic dipeptidase 2"/>
    <property type="match status" value="1"/>
</dbReference>
<dbReference type="Pfam" id="PF04253">
    <property type="entry name" value="TFR_dimer"/>
    <property type="match status" value="1"/>
</dbReference>
<comment type="subcellular location">
    <subcellularLocation>
        <location evidence="2">Membrane</location>
        <topology evidence="2">Single-pass type II membrane protein</topology>
    </subcellularLocation>
</comment>
<dbReference type="InterPro" id="IPR036757">
    <property type="entry name" value="TFR-like_dimer_dom_sf"/>
</dbReference>
<dbReference type="EC" id="3.4.17.21" evidence="16"/>
<dbReference type="GO" id="GO:0004181">
    <property type="term" value="F:metallocarboxypeptidase activity"/>
    <property type="evidence" value="ECO:0007669"/>
    <property type="project" value="UniProtKB-EC"/>
</dbReference>
<evidence type="ECO:0000256" key="9">
    <source>
        <dbReference type="ARBA" id="ARBA00022833"/>
    </source>
</evidence>
<comment type="similarity">
    <text evidence="3">Belongs to the peptidase M28 family. M28B subfamily.</text>
</comment>
<evidence type="ECO:0000256" key="5">
    <source>
        <dbReference type="ARBA" id="ARBA00022670"/>
    </source>
</evidence>
<accession>A0A2B4SRB4</accession>
<evidence type="ECO:0000256" key="3">
    <source>
        <dbReference type="ARBA" id="ARBA00005634"/>
    </source>
</evidence>
<evidence type="ECO:0000256" key="17">
    <source>
        <dbReference type="SAM" id="Phobius"/>
    </source>
</evidence>
<keyword evidence="14" id="KW-0325">Glycoprotein</keyword>